<comment type="caution">
    <text evidence="1">The sequence shown here is derived from an EMBL/GenBank/DDBJ whole genome shotgun (WGS) entry which is preliminary data.</text>
</comment>
<dbReference type="Proteomes" id="UP000467700">
    <property type="component" value="Unassembled WGS sequence"/>
</dbReference>
<keyword evidence="2" id="KW-1185">Reference proteome</keyword>
<name>A0A8S0WRE2_CYCAE</name>
<dbReference type="EMBL" id="CACVBS010000071">
    <property type="protein sequence ID" value="CAA7268887.1"/>
    <property type="molecule type" value="Genomic_DNA"/>
</dbReference>
<gene>
    <name evidence="1" type="ORF">AAE3_LOCUS11140</name>
</gene>
<accession>A0A8S0WRE2</accession>
<organism evidence="1 2">
    <name type="scientific">Cyclocybe aegerita</name>
    <name type="common">Black poplar mushroom</name>
    <name type="synonym">Agrocybe aegerita</name>
    <dbReference type="NCBI Taxonomy" id="1973307"/>
    <lineage>
        <taxon>Eukaryota</taxon>
        <taxon>Fungi</taxon>
        <taxon>Dikarya</taxon>
        <taxon>Basidiomycota</taxon>
        <taxon>Agaricomycotina</taxon>
        <taxon>Agaricomycetes</taxon>
        <taxon>Agaricomycetidae</taxon>
        <taxon>Agaricales</taxon>
        <taxon>Agaricineae</taxon>
        <taxon>Bolbitiaceae</taxon>
        <taxon>Cyclocybe</taxon>
    </lineage>
</organism>
<evidence type="ECO:0000313" key="1">
    <source>
        <dbReference type="EMBL" id="CAA7268887.1"/>
    </source>
</evidence>
<sequence>MTEQKLFACKTAFPTEIFEEILDNFTNEKRALRSCSLVDTTFCGICQRRLFRNVNLCEPEDASRFVNILKMRPHLGEYVRQLGIYDYADVESGWSYWRYKNALPSLLRHLNRVRRIDLDGNDKDWEDMPPKLQEDFIRFFQSHSLLSIFLSNVLNFPLSALSGTASLRKLSLNNISWEASLPPSNKTRSHFPALKLDTLVLRLNEIPKSASSTPISQSINLSNLRRLSLSTSNASCINGCLQRCGNALEDLYIFTSAPTVSTFHYNGRTTSLVQSHRSGSSVSLEQLSGLKTLALRTTLRSTFGSVQGGLRYMTSFPWLIDLLQTLPPYPSNSLSNIIIHLRANFRTPEQLHEVDWSDFAAALTSKNLARLCHIEFRLWTPEYFDFLEVVDAFRASAPLCKLMDKGLLSIQSDTKTASDVAWW</sequence>
<reference evidence="1 2" key="1">
    <citation type="submission" date="2020-01" db="EMBL/GenBank/DDBJ databases">
        <authorList>
            <person name="Gupta K D."/>
        </authorList>
    </citation>
    <scope>NUCLEOTIDE SEQUENCE [LARGE SCALE GENOMIC DNA]</scope>
</reference>
<dbReference type="AlphaFoldDB" id="A0A8S0WRE2"/>
<dbReference type="OrthoDB" id="2894046at2759"/>
<protein>
    <submittedName>
        <fullName evidence="1">Uncharacterized protein</fullName>
    </submittedName>
</protein>
<evidence type="ECO:0000313" key="2">
    <source>
        <dbReference type="Proteomes" id="UP000467700"/>
    </source>
</evidence>
<dbReference type="SUPFAM" id="SSF52058">
    <property type="entry name" value="L domain-like"/>
    <property type="match status" value="1"/>
</dbReference>
<proteinExistence type="predicted"/>